<keyword evidence="1" id="KW-0732">Signal</keyword>
<feature type="signal peptide" evidence="1">
    <location>
        <begin position="1"/>
        <end position="19"/>
    </location>
</feature>
<dbReference type="Gene3D" id="2.160.20.120">
    <property type="match status" value="1"/>
</dbReference>
<feature type="domain" description="Putative auto-transporter adhesin head GIN" evidence="2">
    <location>
        <begin position="30"/>
        <end position="209"/>
    </location>
</feature>
<dbReference type="PATRIC" id="fig|742725.3.peg.2273"/>
<dbReference type="HOGENOM" id="CLU_102881_0_0_10"/>
<evidence type="ECO:0000313" key="3">
    <source>
        <dbReference type="EMBL" id="EHB92157.1"/>
    </source>
</evidence>
<name>G5H9C0_9BACT</name>
<protein>
    <recommendedName>
        <fullName evidence="2">Putative auto-transporter adhesin head GIN domain-containing protein</fullName>
    </recommendedName>
</protein>
<reference evidence="3 4" key="1">
    <citation type="submission" date="2011-08" db="EMBL/GenBank/DDBJ databases">
        <title>The Genome Sequence of Alistipes indistinctus YIT 12060.</title>
        <authorList>
            <consortium name="The Broad Institute Genome Sequencing Platform"/>
            <person name="Earl A."/>
            <person name="Ward D."/>
            <person name="Feldgarden M."/>
            <person name="Gevers D."/>
            <person name="Morotomi M."/>
            <person name="Young S.K."/>
            <person name="Zeng Q."/>
            <person name="Gargeya S."/>
            <person name="Fitzgerald M."/>
            <person name="Haas B."/>
            <person name="Abouelleil A."/>
            <person name="Alvarado L."/>
            <person name="Arachchi H.M."/>
            <person name="Berlin A."/>
            <person name="Brown A."/>
            <person name="Chapman S.B."/>
            <person name="Chen Z."/>
            <person name="Dunbar C."/>
            <person name="Freedman E."/>
            <person name="Gearin G."/>
            <person name="Gellesch M."/>
            <person name="Goldberg J."/>
            <person name="Griggs A."/>
            <person name="Gujja S."/>
            <person name="Heiman D."/>
            <person name="Howarth C."/>
            <person name="Larson L."/>
            <person name="Lui A."/>
            <person name="MacDonald P.J.P."/>
            <person name="Montmayeur A."/>
            <person name="Murphy C."/>
            <person name="Neiman D."/>
            <person name="Pearson M."/>
            <person name="Priest M."/>
            <person name="Roberts A."/>
            <person name="Saif S."/>
            <person name="Shea T."/>
            <person name="Shenoy N."/>
            <person name="Sisk P."/>
            <person name="Stolte C."/>
            <person name="Sykes S."/>
            <person name="Wortman J."/>
            <person name="Nusbaum C."/>
            <person name="Birren B."/>
        </authorList>
    </citation>
    <scope>NUCLEOTIDE SEQUENCE [LARGE SCALE GENOMIC DNA]</scope>
    <source>
        <strain evidence="3 4">YIT 12060</strain>
    </source>
</reference>
<sequence>MKKIALMLLVLTCSLAASAQQSIVSKRLDAFRNIDLSGNLHVELIKADSAHIDVKLNGTNSNRLDWGIKNGTLSVHLRPGGEKGASGDVKIYYDTLSSLKISASNVSVQGTLTQGMIDVDMTAGAIFGADLQLKDICLKITGNSVANLTGSAKYGTLIATSKSKVNARPLTCQDVRVEATSGAEVYVKAVERIQIVANTGGAVYYQGEPEIFRSATKMMGTVNNIGK</sequence>
<dbReference type="eggNOG" id="ENOG50330N3">
    <property type="taxonomic scope" value="Bacteria"/>
</dbReference>
<dbReference type="Proteomes" id="UP000006008">
    <property type="component" value="Unassembled WGS sequence"/>
</dbReference>
<dbReference type="OrthoDB" id="1007639at2"/>
<keyword evidence="4" id="KW-1185">Reference proteome</keyword>
<dbReference type="Pfam" id="PF10988">
    <property type="entry name" value="DUF2807"/>
    <property type="match status" value="1"/>
</dbReference>
<evidence type="ECO:0000313" key="4">
    <source>
        <dbReference type="Proteomes" id="UP000006008"/>
    </source>
</evidence>
<dbReference type="GeneID" id="92814773"/>
<dbReference type="InterPro" id="IPR021255">
    <property type="entry name" value="DUF2807"/>
</dbReference>
<dbReference type="STRING" id="742725.HMPREF9450_02206"/>
<organism evidence="3 4">
    <name type="scientific">Alistipes indistinctus YIT 12060</name>
    <dbReference type="NCBI Taxonomy" id="742725"/>
    <lineage>
        <taxon>Bacteria</taxon>
        <taxon>Pseudomonadati</taxon>
        <taxon>Bacteroidota</taxon>
        <taxon>Bacteroidia</taxon>
        <taxon>Bacteroidales</taxon>
        <taxon>Rikenellaceae</taxon>
        <taxon>Alistipes</taxon>
    </lineage>
</organism>
<dbReference type="EMBL" id="ADLD01000013">
    <property type="protein sequence ID" value="EHB92157.1"/>
    <property type="molecule type" value="Genomic_DNA"/>
</dbReference>
<dbReference type="AlphaFoldDB" id="G5H9C0"/>
<proteinExistence type="predicted"/>
<dbReference type="RefSeq" id="WP_009135012.1">
    <property type="nucleotide sequence ID" value="NZ_CP102250.1"/>
</dbReference>
<accession>G5H9C0</accession>
<gene>
    <name evidence="3" type="ORF">HMPREF9450_02206</name>
</gene>
<evidence type="ECO:0000256" key="1">
    <source>
        <dbReference type="SAM" id="SignalP"/>
    </source>
</evidence>
<comment type="caution">
    <text evidence="3">The sequence shown here is derived from an EMBL/GenBank/DDBJ whole genome shotgun (WGS) entry which is preliminary data.</text>
</comment>
<feature type="chain" id="PRO_5003477999" description="Putative auto-transporter adhesin head GIN domain-containing protein" evidence="1">
    <location>
        <begin position="20"/>
        <end position="227"/>
    </location>
</feature>
<evidence type="ECO:0000259" key="2">
    <source>
        <dbReference type="Pfam" id="PF10988"/>
    </source>
</evidence>